<dbReference type="SMART" id="SM00448">
    <property type="entry name" value="REC"/>
    <property type="match status" value="1"/>
</dbReference>
<dbReference type="EMBL" id="CAADFZ010000044">
    <property type="protein sequence ID" value="VFK64304.1"/>
    <property type="molecule type" value="Genomic_DNA"/>
</dbReference>
<protein>
    <recommendedName>
        <fullName evidence="2">Response regulatory domain-containing protein</fullName>
    </recommendedName>
</protein>
<accession>A0A451AE92</accession>
<dbReference type="AlphaFoldDB" id="A0A451AE92"/>
<feature type="modified residue" description="4-aspartylphosphate" evidence="1">
    <location>
        <position position="88"/>
    </location>
</feature>
<evidence type="ECO:0000313" key="3">
    <source>
        <dbReference type="EMBL" id="VFK64304.1"/>
    </source>
</evidence>
<name>A0A451AE92_9GAMM</name>
<evidence type="ECO:0000313" key="4">
    <source>
        <dbReference type="EMBL" id="VFK71057.1"/>
    </source>
</evidence>
<keyword evidence="1" id="KW-0597">Phosphoprotein</keyword>
<evidence type="ECO:0000256" key="1">
    <source>
        <dbReference type="PROSITE-ProRule" id="PRU00169"/>
    </source>
</evidence>
<dbReference type="EMBL" id="CAADGD010000048">
    <property type="protein sequence ID" value="VFK71057.1"/>
    <property type="molecule type" value="Genomic_DNA"/>
</dbReference>
<dbReference type="InterPro" id="IPR011006">
    <property type="entry name" value="CheY-like_superfamily"/>
</dbReference>
<organism evidence="3">
    <name type="scientific">Candidatus Kentrum sp. UNK</name>
    <dbReference type="NCBI Taxonomy" id="2126344"/>
    <lineage>
        <taxon>Bacteria</taxon>
        <taxon>Pseudomonadati</taxon>
        <taxon>Pseudomonadota</taxon>
        <taxon>Gammaproteobacteria</taxon>
        <taxon>Candidatus Kentrum</taxon>
    </lineage>
</organism>
<dbReference type="CDD" id="cd00156">
    <property type="entry name" value="REC"/>
    <property type="match status" value="1"/>
</dbReference>
<sequence>MNETDSSDSFSASEQQAVSGVSSSPFAYAFGITTMKPKKLLVIDDSATFREAITLAGEDLGWEIYADDTLDEIKDWLAGNRPDVVLFDWELSGKKSKNKSDEVLSEEQMVRRRRKYARLLQDRQLTERTLLLSDAMDEQRRQFVAEYGLAGARLKPFDLGRFEEEIRLPDRFAASDLHGIGERQFSNNQLVEMLRKIPPTIDILDRDLNVLWSNKSTKGKRITREQRLITKWLLVEIEAGGARNVVRRLDWDGGKGCFLESRLYPIGDGLYGLERDWRNKGERPHDHEFLNLEDNKDLSLDGWLRAVARLLAQRYAISRFRVYKIAPLPHTQGLEQEHAPLVVPKFQSGGGIDPNTEAWLRGGFEPRCIPHIKDILEASDAPAPKWIDDSKTSIICEKMAHVRYGEPGTSRVLFPVRGDGNRVIALLAMDRRLDHIKGLQGFDKEVVELATRMASDEAGVLSQDQWSLMKGLVQDIARRVGAWLQEDEERRTAEWRRSISSILIKTFAVTTGSLEMTYDGISRVCAELARTWNEEKISGMIRGSTSWLLQERKGLPISDWYVVLINDTHWQAVAGWGNIYEIYRQQGEQMQSPAPNIVAIEKAWTGVMIQDLQAWLRGIPHPSRDSTVSKMWAKQSAVGWRFQCRWRARYAPRW</sequence>
<reference evidence="3" key="1">
    <citation type="submission" date="2019-02" db="EMBL/GenBank/DDBJ databases">
        <authorList>
            <person name="Gruber-Vodicka R. H."/>
            <person name="Seah K. B. B."/>
        </authorList>
    </citation>
    <scope>NUCLEOTIDE SEQUENCE</scope>
    <source>
        <strain evidence="4">BECK_BY19</strain>
        <strain evidence="3">BECK_BY8</strain>
    </source>
</reference>
<evidence type="ECO:0000259" key="2">
    <source>
        <dbReference type="PROSITE" id="PS50110"/>
    </source>
</evidence>
<dbReference type="Gene3D" id="3.40.50.2300">
    <property type="match status" value="1"/>
</dbReference>
<dbReference type="GO" id="GO:0000160">
    <property type="term" value="P:phosphorelay signal transduction system"/>
    <property type="evidence" value="ECO:0007669"/>
    <property type="project" value="InterPro"/>
</dbReference>
<dbReference type="SUPFAM" id="SSF52172">
    <property type="entry name" value="CheY-like"/>
    <property type="match status" value="1"/>
</dbReference>
<proteinExistence type="predicted"/>
<gene>
    <name evidence="3" type="ORF">BECKUNK1418G_GA0071005_104421</name>
    <name evidence="4" type="ORF">BECKUNK1418H_GA0071006_104821</name>
</gene>
<feature type="domain" description="Response regulatory" evidence="2">
    <location>
        <begin position="39"/>
        <end position="170"/>
    </location>
</feature>
<dbReference type="InterPro" id="IPR001789">
    <property type="entry name" value="Sig_transdc_resp-reg_receiver"/>
</dbReference>
<dbReference type="PROSITE" id="PS50110">
    <property type="entry name" value="RESPONSE_REGULATORY"/>
    <property type="match status" value="1"/>
</dbReference>